<name>A0A2P2NYE7_RHIMU</name>
<evidence type="ECO:0000313" key="1">
    <source>
        <dbReference type="EMBL" id="MBX47482.1"/>
    </source>
</evidence>
<organism evidence="1">
    <name type="scientific">Rhizophora mucronata</name>
    <name type="common">Asiatic mangrove</name>
    <dbReference type="NCBI Taxonomy" id="61149"/>
    <lineage>
        <taxon>Eukaryota</taxon>
        <taxon>Viridiplantae</taxon>
        <taxon>Streptophyta</taxon>
        <taxon>Embryophyta</taxon>
        <taxon>Tracheophyta</taxon>
        <taxon>Spermatophyta</taxon>
        <taxon>Magnoliopsida</taxon>
        <taxon>eudicotyledons</taxon>
        <taxon>Gunneridae</taxon>
        <taxon>Pentapetalae</taxon>
        <taxon>rosids</taxon>
        <taxon>fabids</taxon>
        <taxon>Malpighiales</taxon>
        <taxon>Rhizophoraceae</taxon>
        <taxon>Rhizophora</taxon>
    </lineage>
</organism>
<proteinExistence type="predicted"/>
<dbReference type="EMBL" id="GGEC01066998">
    <property type="protein sequence ID" value="MBX47482.1"/>
    <property type="molecule type" value="Transcribed_RNA"/>
</dbReference>
<protein>
    <submittedName>
        <fullName evidence="1">Uncharacterized protein</fullName>
    </submittedName>
</protein>
<dbReference type="AlphaFoldDB" id="A0A2P2NYE7"/>
<accession>A0A2P2NYE7</accession>
<sequence>MSSANNLASCDPDLTSPSTIMCWSGAQPFGKSHCWPEFVKEVAIPVPRSRPELLRLLIRVSTRLESELNK</sequence>
<reference evidence="1" key="1">
    <citation type="submission" date="2018-02" db="EMBL/GenBank/DDBJ databases">
        <title>Rhizophora mucronata_Transcriptome.</title>
        <authorList>
            <person name="Meera S.P."/>
            <person name="Sreeshan A."/>
            <person name="Augustine A."/>
        </authorList>
    </citation>
    <scope>NUCLEOTIDE SEQUENCE</scope>
    <source>
        <tissue evidence="1">Leaf</tissue>
    </source>
</reference>